<dbReference type="PROSITE" id="PS01124">
    <property type="entry name" value="HTH_ARAC_FAMILY_2"/>
    <property type="match status" value="1"/>
</dbReference>
<dbReference type="Pfam" id="PF12833">
    <property type="entry name" value="HTH_18"/>
    <property type="match status" value="1"/>
</dbReference>
<keyword evidence="2" id="KW-0238">DNA-binding</keyword>
<evidence type="ECO:0000313" key="6">
    <source>
        <dbReference type="Proteomes" id="UP000823851"/>
    </source>
</evidence>
<dbReference type="PRINTS" id="PR00032">
    <property type="entry name" value="HTHARAC"/>
</dbReference>
<feature type="domain" description="HTH araC/xylS-type" evidence="4">
    <location>
        <begin position="1"/>
        <end position="46"/>
    </location>
</feature>
<evidence type="ECO:0000256" key="2">
    <source>
        <dbReference type="ARBA" id="ARBA00023125"/>
    </source>
</evidence>
<dbReference type="PANTHER" id="PTHR43280">
    <property type="entry name" value="ARAC-FAMILY TRANSCRIPTIONAL REGULATOR"/>
    <property type="match status" value="1"/>
</dbReference>
<dbReference type="InterPro" id="IPR018060">
    <property type="entry name" value="HTH_AraC"/>
</dbReference>
<reference evidence="5" key="2">
    <citation type="submission" date="2021-04" db="EMBL/GenBank/DDBJ databases">
        <authorList>
            <person name="Gilroy R."/>
        </authorList>
    </citation>
    <scope>NUCLEOTIDE SEQUENCE</scope>
    <source>
        <strain evidence="5">ChiHjej8B7-25341</strain>
    </source>
</reference>
<dbReference type="GO" id="GO:0003700">
    <property type="term" value="F:DNA-binding transcription factor activity"/>
    <property type="evidence" value="ECO:0007669"/>
    <property type="project" value="InterPro"/>
</dbReference>
<evidence type="ECO:0000256" key="1">
    <source>
        <dbReference type="ARBA" id="ARBA00023015"/>
    </source>
</evidence>
<dbReference type="InterPro" id="IPR009057">
    <property type="entry name" value="Homeodomain-like_sf"/>
</dbReference>
<dbReference type="SUPFAM" id="SSF46689">
    <property type="entry name" value="Homeodomain-like"/>
    <property type="match status" value="1"/>
</dbReference>
<dbReference type="Proteomes" id="UP000823851">
    <property type="component" value="Unassembled WGS sequence"/>
</dbReference>
<dbReference type="PANTHER" id="PTHR43280:SF28">
    <property type="entry name" value="HTH-TYPE TRANSCRIPTIONAL ACTIVATOR RHAS"/>
    <property type="match status" value="1"/>
</dbReference>
<dbReference type="InterPro" id="IPR020449">
    <property type="entry name" value="Tscrpt_reg_AraC-type_HTH"/>
</dbReference>
<proteinExistence type="predicted"/>
<accession>A0A9D2QVQ0</accession>
<evidence type="ECO:0000256" key="3">
    <source>
        <dbReference type="ARBA" id="ARBA00023163"/>
    </source>
</evidence>
<dbReference type="Gene3D" id="1.10.10.60">
    <property type="entry name" value="Homeodomain-like"/>
    <property type="match status" value="1"/>
</dbReference>
<comment type="caution">
    <text evidence="5">The sequence shown here is derived from an EMBL/GenBank/DDBJ whole genome shotgun (WGS) entry which is preliminary data.</text>
</comment>
<evidence type="ECO:0000313" key="5">
    <source>
        <dbReference type="EMBL" id="HJD30495.1"/>
    </source>
</evidence>
<reference evidence="5" key="1">
    <citation type="journal article" date="2021" name="PeerJ">
        <title>Extensive microbial diversity within the chicken gut microbiome revealed by metagenomics and culture.</title>
        <authorList>
            <person name="Gilroy R."/>
            <person name="Ravi A."/>
            <person name="Getino M."/>
            <person name="Pursley I."/>
            <person name="Horton D.L."/>
            <person name="Alikhan N.F."/>
            <person name="Baker D."/>
            <person name="Gharbi K."/>
            <person name="Hall N."/>
            <person name="Watson M."/>
            <person name="Adriaenssens E.M."/>
            <person name="Foster-Nyarko E."/>
            <person name="Jarju S."/>
            <person name="Secka A."/>
            <person name="Antonio M."/>
            <person name="Oren A."/>
            <person name="Chaudhuri R.R."/>
            <person name="La Ragione R."/>
            <person name="Hildebrand F."/>
            <person name="Pallen M.J."/>
        </authorList>
    </citation>
    <scope>NUCLEOTIDE SEQUENCE</scope>
    <source>
        <strain evidence="5">ChiHjej8B7-25341</strain>
    </source>
</reference>
<gene>
    <name evidence="5" type="ORF">H9912_00990</name>
</gene>
<keyword evidence="3" id="KW-0804">Transcription</keyword>
<dbReference type="AlphaFoldDB" id="A0A9D2QVQ0"/>
<sequence>KAKELLGETGFTIAEIAEMIGYPNTQGFLRNFKKKSGITPTEYRNMYK</sequence>
<evidence type="ECO:0000259" key="4">
    <source>
        <dbReference type="PROSITE" id="PS01124"/>
    </source>
</evidence>
<protein>
    <submittedName>
        <fullName evidence="5">AraC family transcriptional regulator</fullName>
    </submittedName>
</protein>
<dbReference type="GO" id="GO:0043565">
    <property type="term" value="F:sequence-specific DNA binding"/>
    <property type="evidence" value="ECO:0007669"/>
    <property type="project" value="InterPro"/>
</dbReference>
<keyword evidence="1" id="KW-0805">Transcription regulation</keyword>
<feature type="non-terminal residue" evidence="5">
    <location>
        <position position="1"/>
    </location>
</feature>
<organism evidence="5 6">
    <name type="scientific">Candidatus Eisenbergiella stercorigallinarum</name>
    <dbReference type="NCBI Taxonomy" id="2838557"/>
    <lineage>
        <taxon>Bacteria</taxon>
        <taxon>Bacillati</taxon>
        <taxon>Bacillota</taxon>
        <taxon>Clostridia</taxon>
        <taxon>Lachnospirales</taxon>
        <taxon>Lachnospiraceae</taxon>
        <taxon>Eisenbergiella</taxon>
    </lineage>
</organism>
<dbReference type="EMBL" id="DWUW01000028">
    <property type="protein sequence ID" value="HJD30495.1"/>
    <property type="molecule type" value="Genomic_DNA"/>
</dbReference>
<name>A0A9D2QVQ0_9FIRM</name>